<sequence>FLKTDKEEFVETIKRRAQNTPIQGFASDINLITCELLRRRYGLKILGAIYDSIIAEIPEEKKELVEKIFQDAVRKTISLKECLKEELKLDLVPEILENLKVNLRIEVKTGKSWKEAK</sequence>
<dbReference type="InterPro" id="IPR001098">
    <property type="entry name" value="DNA-dir_DNA_pol_A_palm_dom"/>
</dbReference>
<dbReference type="AlphaFoldDB" id="A0A2N7QCB5"/>
<evidence type="ECO:0000313" key="3">
    <source>
        <dbReference type="Proteomes" id="UP000235619"/>
    </source>
</evidence>
<dbReference type="SUPFAM" id="SSF56672">
    <property type="entry name" value="DNA/RNA polymerases"/>
    <property type="match status" value="1"/>
</dbReference>
<comment type="caution">
    <text evidence="2">The sequence shown here is derived from an EMBL/GenBank/DDBJ whole genome shotgun (WGS) entry which is preliminary data.</text>
</comment>
<accession>A0A2N7QCB5</accession>
<dbReference type="EMBL" id="PNJD01000293">
    <property type="protein sequence ID" value="PMP96085.1"/>
    <property type="molecule type" value="Genomic_DNA"/>
</dbReference>
<dbReference type="GO" id="GO:0003677">
    <property type="term" value="F:DNA binding"/>
    <property type="evidence" value="ECO:0007669"/>
    <property type="project" value="InterPro"/>
</dbReference>
<protein>
    <recommendedName>
        <fullName evidence="1">DNA-directed DNA polymerase family A palm domain-containing protein</fullName>
    </recommendedName>
</protein>
<gene>
    <name evidence="2" type="ORF">C0169_04815</name>
</gene>
<dbReference type="GO" id="GO:0003887">
    <property type="term" value="F:DNA-directed DNA polymerase activity"/>
    <property type="evidence" value="ECO:0007669"/>
    <property type="project" value="InterPro"/>
</dbReference>
<organism evidence="2 3">
    <name type="scientific">Thermodesulfobacterium geofontis</name>
    <dbReference type="NCBI Taxonomy" id="1295609"/>
    <lineage>
        <taxon>Bacteria</taxon>
        <taxon>Pseudomonadati</taxon>
        <taxon>Thermodesulfobacteriota</taxon>
        <taxon>Thermodesulfobacteria</taxon>
        <taxon>Thermodesulfobacteriales</taxon>
        <taxon>Thermodesulfobacteriaceae</taxon>
        <taxon>Thermodesulfobacterium</taxon>
    </lineage>
</organism>
<evidence type="ECO:0000259" key="1">
    <source>
        <dbReference type="Pfam" id="PF00476"/>
    </source>
</evidence>
<dbReference type="Pfam" id="PF00476">
    <property type="entry name" value="DNA_pol_A"/>
    <property type="match status" value="1"/>
</dbReference>
<name>A0A2N7QCB5_9BACT</name>
<evidence type="ECO:0000313" key="2">
    <source>
        <dbReference type="EMBL" id="PMP96085.1"/>
    </source>
</evidence>
<reference evidence="2 3" key="1">
    <citation type="submission" date="2018-01" db="EMBL/GenBank/DDBJ databases">
        <title>Metagenomic assembled genomes from two thermal pools in the Uzon Caldera, Kamchatka, Russia.</title>
        <authorList>
            <person name="Wilkins L."/>
            <person name="Ettinger C."/>
        </authorList>
    </citation>
    <scope>NUCLEOTIDE SEQUENCE [LARGE SCALE GENOMIC DNA]</scope>
    <source>
        <strain evidence="2">ARK-04</strain>
    </source>
</reference>
<dbReference type="GO" id="GO:0006260">
    <property type="term" value="P:DNA replication"/>
    <property type="evidence" value="ECO:0007669"/>
    <property type="project" value="InterPro"/>
</dbReference>
<dbReference type="Proteomes" id="UP000235619">
    <property type="component" value="Unassembled WGS sequence"/>
</dbReference>
<feature type="domain" description="DNA-directed DNA polymerase family A palm" evidence="1">
    <location>
        <begin position="7"/>
        <end position="115"/>
    </location>
</feature>
<proteinExistence type="predicted"/>
<dbReference type="InterPro" id="IPR043502">
    <property type="entry name" value="DNA/RNA_pol_sf"/>
</dbReference>
<dbReference type="Gene3D" id="1.10.150.20">
    <property type="entry name" value="5' to 3' exonuclease, C-terminal subdomain"/>
    <property type="match status" value="1"/>
</dbReference>
<dbReference type="Gene3D" id="3.30.70.370">
    <property type="match status" value="1"/>
</dbReference>
<feature type="non-terminal residue" evidence="2">
    <location>
        <position position="1"/>
    </location>
</feature>